<dbReference type="RefSeq" id="WP_157992726.1">
    <property type="nucleotide sequence ID" value="NZ_LR217713.1"/>
</dbReference>
<dbReference type="Proteomes" id="UP000294441">
    <property type="component" value="Chromosome 1"/>
</dbReference>
<comment type="subcellular location">
    <subcellularLocation>
        <location evidence="5">Cell inner membrane</location>
        <topology evidence="5">Multi-pass membrane protein</topology>
    </subcellularLocation>
</comment>
<accession>A0A451D8G9</accession>
<dbReference type="NCBIfam" id="NF001324">
    <property type="entry name" value="PRK00259.1-2"/>
    <property type="match status" value="1"/>
</dbReference>
<comment type="function">
    <text evidence="5">Plays a role in cell envelope biogenesis, maintenance of cell envelope integrity and membrane homeostasis.</text>
</comment>
<reference evidence="6 7" key="1">
    <citation type="submission" date="2019-02" db="EMBL/GenBank/DDBJ databases">
        <authorList>
            <person name="Manzano-Marin A."/>
            <person name="Manzano-Marin A."/>
        </authorList>
    </citation>
    <scope>NUCLEOTIDE SEQUENCE [LARGE SCALE GENOMIC DNA]</scope>
    <source>
        <strain evidence="6 7">ErCicurvipes</strain>
    </source>
</reference>
<dbReference type="GeneID" id="66304746"/>
<evidence type="ECO:0000313" key="7">
    <source>
        <dbReference type="Proteomes" id="UP000294441"/>
    </source>
</evidence>
<evidence type="ECO:0000256" key="3">
    <source>
        <dbReference type="ARBA" id="ARBA00022989"/>
    </source>
</evidence>
<protein>
    <recommendedName>
        <fullName evidence="5">Inner membrane-spanning protein YciB</fullName>
    </recommendedName>
</protein>
<feature type="transmembrane region" description="Helical" evidence="5">
    <location>
        <begin position="50"/>
        <end position="68"/>
    </location>
</feature>
<keyword evidence="1 5" id="KW-1003">Cell membrane</keyword>
<evidence type="ECO:0000256" key="2">
    <source>
        <dbReference type="ARBA" id="ARBA00022692"/>
    </source>
</evidence>
<keyword evidence="2 5" id="KW-0812">Transmembrane</keyword>
<dbReference type="InterPro" id="IPR006008">
    <property type="entry name" value="YciB"/>
</dbReference>
<dbReference type="PANTHER" id="PTHR36917:SF1">
    <property type="entry name" value="INNER MEMBRANE-SPANNING PROTEIN YCIB"/>
    <property type="match status" value="1"/>
</dbReference>
<dbReference type="AlphaFoldDB" id="A0A451D8G9"/>
<dbReference type="HAMAP" id="MF_00189">
    <property type="entry name" value="YciB"/>
    <property type="match status" value="1"/>
</dbReference>
<feature type="transmembrane region" description="Helical" evidence="5">
    <location>
        <begin position="12"/>
        <end position="38"/>
    </location>
</feature>
<comment type="similarity">
    <text evidence="5">Belongs to the YciB family.</text>
</comment>
<feature type="transmembrane region" description="Helical" evidence="5">
    <location>
        <begin position="147"/>
        <end position="170"/>
    </location>
</feature>
<keyword evidence="4 5" id="KW-0472">Membrane</keyword>
<evidence type="ECO:0000256" key="5">
    <source>
        <dbReference type="HAMAP-Rule" id="MF_00189"/>
    </source>
</evidence>
<dbReference type="NCBIfam" id="TIGR00997">
    <property type="entry name" value="ispZ"/>
    <property type="match status" value="1"/>
</dbReference>
<dbReference type="Pfam" id="PF04279">
    <property type="entry name" value="IspA"/>
    <property type="match status" value="1"/>
</dbReference>
<gene>
    <name evidence="5 6" type="primary">yciB</name>
    <name evidence="6" type="ORF">ERCICURV3402_471</name>
</gene>
<dbReference type="GO" id="GO:0005886">
    <property type="term" value="C:plasma membrane"/>
    <property type="evidence" value="ECO:0007669"/>
    <property type="project" value="UniProtKB-SubCell"/>
</dbReference>
<feature type="transmembrane region" description="Helical" evidence="5">
    <location>
        <begin position="80"/>
        <end position="100"/>
    </location>
</feature>
<keyword evidence="3 5" id="KW-1133">Transmembrane helix</keyword>
<name>A0A451D8G9_9GAMM</name>
<keyword evidence="5" id="KW-0997">Cell inner membrane</keyword>
<dbReference type="OrthoDB" id="9788219at2"/>
<sequence length="184" mass="21719">MKKLLDVLPLLVFFIFYNIYDIFIASAAIIVASGFSLVMRWWLYSKLDTLSLISFVFISIFGTLTIFMHNPDYIKWKGTILYALISIVFLYSHFFMKETLVERMLGKDVYLSKSAWRRLNIIWVIFFVFCSIMNTYSIFYFSQAMWVTFKVFGLGGLVLLFGLWNGLYIYRKLCNNNAVLKRNK</sequence>
<organism evidence="6 7">
    <name type="scientific">Candidatus Erwinia haradaeae</name>
    <dbReference type="NCBI Taxonomy" id="1922217"/>
    <lineage>
        <taxon>Bacteria</taxon>
        <taxon>Pseudomonadati</taxon>
        <taxon>Pseudomonadota</taxon>
        <taxon>Gammaproteobacteria</taxon>
        <taxon>Enterobacterales</taxon>
        <taxon>Erwiniaceae</taxon>
        <taxon>Erwinia</taxon>
    </lineage>
</organism>
<evidence type="ECO:0000256" key="1">
    <source>
        <dbReference type="ARBA" id="ARBA00022475"/>
    </source>
</evidence>
<evidence type="ECO:0000313" key="6">
    <source>
        <dbReference type="EMBL" id="VFP82122.1"/>
    </source>
</evidence>
<feature type="transmembrane region" description="Helical" evidence="5">
    <location>
        <begin position="121"/>
        <end position="141"/>
    </location>
</feature>
<proteinExistence type="inferred from homology"/>
<dbReference type="PANTHER" id="PTHR36917">
    <property type="entry name" value="INTRACELLULAR SEPTATION PROTEIN A-RELATED"/>
    <property type="match status" value="1"/>
</dbReference>
<evidence type="ECO:0000256" key="4">
    <source>
        <dbReference type="ARBA" id="ARBA00023136"/>
    </source>
</evidence>
<dbReference type="EMBL" id="LR217713">
    <property type="protein sequence ID" value="VFP82122.1"/>
    <property type="molecule type" value="Genomic_DNA"/>
</dbReference>